<sequence>MGTAFACTGSSTVANASTGVIVSPVRDAETVAPSTREADAIAEAVRTSPYTAQVPANEYKVAGTALASSDPSWAYTELHPTVEDLDRAEGVLHRTDGGWKLVQLGTYEVGCGVAPSAVLEDFGLECPPADAADAEGADSASPA</sequence>
<dbReference type="RefSeq" id="WP_136449292.1">
    <property type="nucleotide sequence ID" value="NZ_SSXH01000671.1"/>
</dbReference>
<dbReference type="Proteomes" id="UP000305282">
    <property type="component" value="Unassembled WGS sequence"/>
</dbReference>
<accession>A0A4S5CPL1</accession>
<gene>
    <name evidence="1" type="ORF">E7Y31_19490</name>
</gene>
<evidence type="ECO:0000313" key="1">
    <source>
        <dbReference type="EMBL" id="THJ48084.1"/>
    </source>
</evidence>
<dbReference type="OrthoDB" id="3216660at2"/>
<organism evidence="1 2">
    <name type="scientific">Candidatus Frankia alpina</name>
    <dbReference type="NCBI Taxonomy" id="2699483"/>
    <lineage>
        <taxon>Bacteria</taxon>
        <taxon>Bacillati</taxon>
        <taxon>Actinomycetota</taxon>
        <taxon>Actinomycetes</taxon>
        <taxon>Frankiales</taxon>
        <taxon>Frankiaceae</taxon>
        <taxon>Frankia</taxon>
    </lineage>
</organism>
<keyword evidence="2" id="KW-1185">Reference proteome</keyword>
<comment type="caution">
    <text evidence="1">The sequence shown here is derived from an EMBL/GenBank/DDBJ whole genome shotgun (WGS) entry which is preliminary data.</text>
</comment>
<evidence type="ECO:0000313" key="2">
    <source>
        <dbReference type="Proteomes" id="UP000305282"/>
    </source>
</evidence>
<dbReference type="AlphaFoldDB" id="A0A4S5CPL1"/>
<dbReference type="EMBL" id="SSXH01000671">
    <property type="protein sequence ID" value="THJ48084.1"/>
    <property type="molecule type" value="Genomic_DNA"/>
</dbReference>
<reference evidence="1 2" key="1">
    <citation type="submission" date="2019-04" db="EMBL/GenBank/DDBJ databases">
        <title>Draft genome sequences for three unisolated Alnus-infective Frankia Sp+ strains, AgTrS, AiOr and AvVan, the first sequenced Frankia strains able to sporulate in-planta.</title>
        <authorList>
            <person name="Bethencourt L."/>
            <person name="Vautrin F."/>
            <person name="Taib N."/>
            <person name="Dubost A."/>
            <person name="Castro-Garcia L."/>
            <person name="Imbaud O."/>
            <person name="Abrouk D."/>
            <person name="Fournier P."/>
            <person name="Briolay J."/>
            <person name="Nguyen A."/>
            <person name="Normand P."/>
            <person name="Fernandez M.P."/>
            <person name="Brochier-Armanet C."/>
            <person name="Herrera-Belaroussi A."/>
        </authorList>
    </citation>
    <scope>NUCLEOTIDE SEQUENCE [LARGE SCALE GENOMIC DNA]</scope>
    <source>
        <strain evidence="1 2">AvVan</strain>
    </source>
</reference>
<proteinExistence type="predicted"/>
<name>A0A4S5CPL1_9ACTN</name>
<protein>
    <submittedName>
        <fullName evidence="1">Uncharacterized protein</fullName>
    </submittedName>
</protein>